<name>A0A4U8V3R7_STECR</name>
<accession>A0A4U8V3R7</accession>
<comment type="caution">
    <text evidence="2">The sequence shown here is derived from an EMBL/GenBank/DDBJ whole genome shotgun (WGS) entry which is preliminary data.</text>
</comment>
<feature type="domain" description="DUF4781" evidence="1">
    <location>
        <begin position="141"/>
        <end position="429"/>
    </location>
</feature>
<dbReference type="PANTHER" id="PTHR21115">
    <property type="entry name" value="GH06117P-RELATED"/>
    <property type="match status" value="1"/>
</dbReference>
<evidence type="ECO:0000259" key="1">
    <source>
        <dbReference type="Pfam" id="PF16013"/>
    </source>
</evidence>
<dbReference type="Proteomes" id="UP000298663">
    <property type="component" value="Chromosome X"/>
</dbReference>
<dbReference type="EMBL" id="AZBU02000001">
    <property type="protein sequence ID" value="TMS39037.1"/>
    <property type="molecule type" value="Genomic_DNA"/>
</dbReference>
<evidence type="ECO:0000313" key="2">
    <source>
        <dbReference type="EMBL" id="TMS39037.1"/>
    </source>
</evidence>
<organism evidence="2 3">
    <name type="scientific">Steinernema carpocapsae</name>
    <name type="common">Entomopathogenic nematode</name>
    <dbReference type="NCBI Taxonomy" id="34508"/>
    <lineage>
        <taxon>Eukaryota</taxon>
        <taxon>Metazoa</taxon>
        <taxon>Ecdysozoa</taxon>
        <taxon>Nematoda</taxon>
        <taxon>Chromadorea</taxon>
        <taxon>Rhabditida</taxon>
        <taxon>Tylenchina</taxon>
        <taxon>Panagrolaimomorpha</taxon>
        <taxon>Strongyloidoidea</taxon>
        <taxon>Steinernematidae</taxon>
        <taxon>Steinernema</taxon>
    </lineage>
</organism>
<reference evidence="2 3" key="2">
    <citation type="journal article" date="2019" name="G3 (Bethesda)">
        <title>Hybrid Assembly of the Genome of the Entomopathogenic Nematode Steinernema carpocapsae Identifies the X-Chromosome.</title>
        <authorList>
            <person name="Serra L."/>
            <person name="Macchietto M."/>
            <person name="Macias-Munoz A."/>
            <person name="McGill C.J."/>
            <person name="Rodriguez I.M."/>
            <person name="Rodriguez B."/>
            <person name="Murad R."/>
            <person name="Mortazavi A."/>
        </authorList>
    </citation>
    <scope>NUCLEOTIDE SEQUENCE [LARGE SCALE GENOMIC DNA]</scope>
    <source>
        <strain evidence="2 3">ALL</strain>
    </source>
</reference>
<dbReference type="OrthoDB" id="6512497at2759"/>
<dbReference type="InterPro" id="IPR031962">
    <property type="entry name" value="DUF4781"/>
</dbReference>
<evidence type="ECO:0000313" key="3">
    <source>
        <dbReference type="Proteomes" id="UP000298663"/>
    </source>
</evidence>
<dbReference type="AlphaFoldDB" id="A0A4U8V3R7"/>
<keyword evidence="3" id="KW-1185">Reference proteome</keyword>
<dbReference type="PANTHER" id="PTHR21115:SF0">
    <property type="entry name" value="GH06117P-RELATED"/>
    <property type="match status" value="1"/>
</dbReference>
<dbReference type="EMBL" id="CM016762">
    <property type="protein sequence ID" value="TMS39037.1"/>
    <property type="molecule type" value="Genomic_DNA"/>
</dbReference>
<reference evidence="2 3" key="1">
    <citation type="journal article" date="2015" name="Genome Biol.">
        <title>Comparative genomics of Steinernema reveals deeply conserved gene regulatory networks.</title>
        <authorList>
            <person name="Dillman A.R."/>
            <person name="Macchietto M."/>
            <person name="Porter C.F."/>
            <person name="Rogers A."/>
            <person name="Williams B."/>
            <person name="Antoshechkin I."/>
            <person name="Lee M.M."/>
            <person name="Goodwin Z."/>
            <person name="Lu X."/>
            <person name="Lewis E.E."/>
            <person name="Goodrich-Blair H."/>
            <person name="Stock S.P."/>
            <person name="Adams B.J."/>
            <person name="Sternberg P.W."/>
            <person name="Mortazavi A."/>
        </authorList>
    </citation>
    <scope>NUCLEOTIDE SEQUENCE [LARGE SCALE GENOMIC DNA]</scope>
    <source>
        <strain evidence="2 3">ALL</strain>
    </source>
</reference>
<proteinExistence type="predicted"/>
<protein>
    <recommendedName>
        <fullName evidence="1">DUF4781 domain-containing protein</fullName>
    </recommendedName>
</protein>
<sequence length="775" mass="86027">MGQEFSKELLSSWDNDDVKNWQEAAKQSIDATYNAYEGAQWDKYEEDEMDLLKTKICYALFGPPNKPDFNSNNCMLSAYSNEQQEAAEKIKDKIRSIREKTEARRNPLLVFIIFILCKDEDVEFSVPVFRVATSNAEIPRLGNQYVDTAGRIYANWKDWEEHNTLPMMKYAYPEFGYYTCDVSGEYDYNPKRAPRVKFGTTPCCDLSSRVGRIFDTGSGVTSLISGGAAIVGMFTPLAPIVLVTSAVAGSSSAIYGAARSVDRLVDKGTHDESLTDLESITSFAAIALTPLSFATAATNSVLAKGARESGRIFSSSARTAATILNMTTLGFNGSLVVLGLANLIEKGKKDQLTTLDVLQFSMSIFFFTNTLMQPKTAEGVIRQAQKQHFSEYRANMNDQDAQKAFDRFLEQNRGDGGIKDQSKVVRAINRIQDPDALFKGVGKFDNVKIGSRKGKTLLVGDQNTPDNHDVWRFGTRLNRQEVVQRVRQSLERNNSRAANLLQDETLPDHQVSQINKVLRGSGRNFNPEIIETAMELANDLHCDNVSDVLAVVDLVAIEAKGLKAGNRLSTKLNDLRGPGRQVFVDGVRRDMQKATQIAKRAERVYASSLKAVTHFRKHGQEFATVVPATLDIYLLDTATTIFREGNIVDVKTNPNGSVVRTYHLPDKSYGVSAETGNGKPIIATMFKNAPFAKEYAVCMQKRLANAAPVLGEHLATVAQRVGRECGHANWQINLQTSFGRVTLYDVTKFEKLRNSPEEIAQALKAVRDAFNRNTN</sequence>
<dbReference type="Pfam" id="PF16013">
    <property type="entry name" value="DUF4781"/>
    <property type="match status" value="1"/>
</dbReference>
<gene>
    <name evidence="2" type="ORF">L596_005631</name>
</gene>